<evidence type="ECO:0000256" key="1">
    <source>
        <dbReference type="ARBA" id="ARBA00001933"/>
    </source>
</evidence>
<dbReference type="InterPro" id="IPR001926">
    <property type="entry name" value="TrpB-like_PALP"/>
</dbReference>
<protein>
    <submittedName>
        <fullName evidence="4">Diaminopropionate ammonia-lyase</fullName>
    </submittedName>
</protein>
<feature type="domain" description="Tryptophan synthase beta chain-like PALP" evidence="3">
    <location>
        <begin position="14"/>
        <end position="339"/>
    </location>
</feature>
<dbReference type="InterPro" id="IPR036052">
    <property type="entry name" value="TrpB-like_PALP_sf"/>
</dbReference>
<dbReference type="Proteomes" id="UP000445000">
    <property type="component" value="Unassembled WGS sequence"/>
</dbReference>
<dbReference type="AlphaFoldDB" id="A0A829YEU5"/>
<keyword evidence="4" id="KW-0456">Lyase</keyword>
<evidence type="ECO:0000313" key="4">
    <source>
        <dbReference type="EMBL" id="GFE81804.1"/>
    </source>
</evidence>
<comment type="cofactor">
    <cofactor evidence="1">
        <name>pyridoxal 5'-phosphate</name>
        <dbReference type="ChEBI" id="CHEBI:597326"/>
    </cofactor>
</comment>
<evidence type="ECO:0000313" key="5">
    <source>
        <dbReference type="Proteomes" id="UP000445000"/>
    </source>
</evidence>
<dbReference type="SUPFAM" id="SSF53686">
    <property type="entry name" value="Tryptophan synthase beta subunit-like PLP-dependent enzymes"/>
    <property type="match status" value="1"/>
</dbReference>
<keyword evidence="2" id="KW-0663">Pyridoxal phosphate</keyword>
<evidence type="ECO:0000256" key="2">
    <source>
        <dbReference type="ARBA" id="ARBA00022898"/>
    </source>
</evidence>
<name>A0A829YEU5_9GAMM</name>
<proteinExistence type="predicted"/>
<dbReference type="PANTHER" id="PTHR42937">
    <property type="match status" value="1"/>
</dbReference>
<dbReference type="RefSeq" id="WP_161813416.1">
    <property type="nucleotide sequence ID" value="NZ_BLJN01000003.1"/>
</dbReference>
<organism evidence="4 5">
    <name type="scientific">Steroidobacter agaridevorans</name>
    <dbReference type="NCBI Taxonomy" id="2695856"/>
    <lineage>
        <taxon>Bacteria</taxon>
        <taxon>Pseudomonadati</taxon>
        <taxon>Pseudomonadota</taxon>
        <taxon>Gammaproteobacteria</taxon>
        <taxon>Steroidobacterales</taxon>
        <taxon>Steroidobacteraceae</taxon>
        <taxon>Steroidobacter</taxon>
    </lineage>
</organism>
<reference evidence="5" key="1">
    <citation type="submission" date="2020-01" db="EMBL/GenBank/DDBJ databases">
        <title>'Steroidobacter agaridevorans' sp. nov., agar-degrading bacteria isolated from rhizosphere soils.</title>
        <authorList>
            <person name="Ikenaga M."/>
            <person name="Kataoka M."/>
            <person name="Murouchi A."/>
            <person name="Katsuragi S."/>
            <person name="Sakai M."/>
        </authorList>
    </citation>
    <scope>NUCLEOTIDE SEQUENCE [LARGE SCALE GENOMIC DNA]</scope>
    <source>
        <strain evidence="5">YU21-B</strain>
    </source>
</reference>
<evidence type="ECO:0000259" key="3">
    <source>
        <dbReference type="Pfam" id="PF00291"/>
    </source>
</evidence>
<gene>
    <name evidence="4" type="ORF">GCM10011487_38040</name>
</gene>
<keyword evidence="5" id="KW-1185">Reference proteome</keyword>
<dbReference type="GO" id="GO:0016829">
    <property type="term" value="F:lyase activity"/>
    <property type="evidence" value="ECO:0007669"/>
    <property type="project" value="UniProtKB-KW"/>
</dbReference>
<accession>A0A829YEU5</accession>
<dbReference type="Gene3D" id="3.40.50.1100">
    <property type="match status" value="2"/>
</dbReference>
<comment type="caution">
    <text evidence="4">The sequence shown here is derived from an EMBL/GenBank/DDBJ whole genome shotgun (WGS) entry which is preliminary data.</text>
</comment>
<sequence>MQELKKLWALLWPDAQPTSLLELPSLARLAGVGRVFVKVEGERPLGSFKAFGGMIAGVRALAAARGVSDARDLFSERIGTELPRLICASEGNHGLAVAAAAKKAGSKAIVFLPREVSTTRAARIEAFDAEIVRIDGTYDDAVAAAEAAATRGDGLLISDTANDPDSPVVNDVMAGYGMLADELIEQFNDPSRARPTHSFVQAGVGGLAAAMVDGLQPLLRAPSRFLIVEPDAAPSVARALQVGEPTLIEGDLHTSASMLACGMASAPALRILQRHSVASVLVSDVQLRVAAAELRSAGGPETTESGATGLAGLLQVAARRDLRSQHQLDNDSVVLLIATERA</sequence>
<dbReference type="EMBL" id="BLJN01000003">
    <property type="protein sequence ID" value="GFE81804.1"/>
    <property type="molecule type" value="Genomic_DNA"/>
</dbReference>
<dbReference type="PANTHER" id="PTHR42937:SF1">
    <property type="entry name" value="DIAMINOPROPIONATE AMMONIA-LYASE"/>
    <property type="match status" value="1"/>
</dbReference>
<dbReference type="Pfam" id="PF00291">
    <property type="entry name" value="PALP"/>
    <property type="match status" value="1"/>
</dbReference>